<sequence>LAVIFQNNLKFFFGFGQSAEIDIRLDDASTRKCVATRVDDGTRQNLYLFYDGETIAGTVHVRLKKPNQKLDHNGIKIDFIGQIEVYFDRGTHHDFTYLSKDLAKPGELLQNTEYHFEFLNVEKPYESYVGANVKLRYFLRVTIARRLTDIVKEMDIVVHVLSTYPDTNNNCLHIEFEYNKSKYHVKDVIVGKIYFLLVRIKIKYMEIAILKREIVGSGTPANVFNETEVIAKYEIMDGAPVKGETIPIRLFLSGYDLTYRRYFKQQVRVFTSLMCLIKKLLFPRKFACALTLSDQFL</sequence>
<evidence type="ECO:0000313" key="4">
    <source>
        <dbReference type="WBParaSite" id="SBAD_0000552001-mRNA-1"/>
    </source>
</evidence>
<evidence type="ECO:0000256" key="2">
    <source>
        <dbReference type="ARBA" id="ARBA00022448"/>
    </source>
</evidence>
<dbReference type="FunFam" id="2.60.40.640:FF:000001">
    <property type="entry name" value="Vacuolar protein sorting-associated protein 26A"/>
    <property type="match status" value="1"/>
</dbReference>
<comment type="similarity">
    <text evidence="1">Belongs to the VPS26 family.</text>
</comment>
<protein>
    <submittedName>
        <fullName evidence="4">Vacuolar protein sorting-associated protein 26B</fullName>
    </submittedName>
</protein>
<dbReference type="InterPro" id="IPR028934">
    <property type="entry name" value="Vps26-related"/>
</dbReference>
<dbReference type="Gene3D" id="2.60.40.640">
    <property type="match status" value="2"/>
</dbReference>
<dbReference type="GO" id="GO:0006886">
    <property type="term" value="P:intracellular protein transport"/>
    <property type="evidence" value="ECO:0007669"/>
    <property type="project" value="InterPro"/>
</dbReference>
<proteinExistence type="inferred from homology"/>
<organism evidence="4">
    <name type="scientific">Soboliphyme baturini</name>
    <dbReference type="NCBI Taxonomy" id="241478"/>
    <lineage>
        <taxon>Eukaryota</taxon>
        <taxon>Metazoa</taxon>
        <taxon>Ecdysozoa</taxon>
        <taxon>Nematoda</taxon>
        <taxon>Enoplea</taxon>
        <taxon>Dorylaimia</taxon>
        <taxon>Dioctophymatida</taxon>
        <taxon>Dioctophymatoidea</taxon>
        <taxon>Soboliphymatidae</taxon>
        <taxon>Soboliphyme</taxon>
    </lineage>
</organism>
<dbReference type="PANTHER" id="PTHR12233">
    <property type="entry name" value="VACUOLAR PROTEIN SORTING 26 RELATED"/>
    <property type="match status" value="1"/>
</dbReference>
<reference evidence="4" key="1">
    <citation type="submission" date="2016-06" db="UniProtKB">
        <authorList>
            <consortium name="WormBaseParasite"/>
        </authorList>
    </citation>
    <scope>IDENTIFICATION</scope>
</reference>
<evidence type="ECO:0000256" key="1">
    <source>
        <dbReference type="ARBA" id="ARBA00009100"/>
    </source>
</evidence>
<accession>A0A183INV7</accession>
<keyword evidence="2" id="KW-0813">Transport</keyword>
<dbReference type="AlphaFoldDB" id="A0A183INV7"/>
<keyword evidence="3" id="KW-0653">Protein transport</keyword>
<evidence type="ECO:0000256" key="3">
    <source>
        <dbReference type="ARBA" id="ARBA00022927"/>
    </source>
</evidence>
<dbReference type="InterPro" id="IPR014752">
    <property type="entry name" value="Arrestin-like_C"/>
</dbReference>
<dbReference type="WBParaSite" id="SBAD_0000552001-mRNA-1">
    <property type="protein sequence ID" value="SBAD_0000552001-mRNA-1"/>
    <property type="gene ID" value="SBAD_0000552001"/>
</dbReference>
<name>A0A183INV7_9BILA</name>
<dbReference type="Pfam" id="PF03643">
    <property type="entry name" value="Vps26"/>
    <property type="match status" value="1"/>
</dbReference>